<evidence type="ECO:0000313" key="2">
    <source>
        <dbReference type="EMBL" id="ROR74072.1"/>
    </source>
</evidence>
<accession>A0A3N2BFP4</accession>
<evidence type="ECO:0000313" key="3">
    <source>
        <dbReference type="Proteomes" id="UP000280668"/>
    </source>
</evidence>
<dbReference type="InterPro" id="IPR016181">
    <property type="entry name" value="Acyl_CoA_acyltransferase"/>
</dbReference>
<dbReference type="SUPFAM" id="SSF55729">
    <property type="entry name" value="Acyl-CoA N-acyltransferases (Nat)"/>
    <property type="match status" value="1"/>
</dbReference>
<dbReference type="Proteomes" id="UP000280668">
    <property type="component" value="Unassembled WGS sequence"/>
</dbReference>
<dbReference type="Pfam" id="PF12746">
    <property type="entry name" value="GNAT_acetyltran"/>
    <property type="match status" value="1"/>
</dbReference>
<organism evidence="2 3">
    <name type="scientific">Bogoriella caseilytica</name>
    <dbReference type="NCBI Taxonomy" id="56055"/>
    <lineage>
        <taxon>Bacteria</taxon>
        <taxon>Bacillati</taxon>
        <taxon>Actinomycetota</taxon>
        <taxon>Actinomycetes</taxon>
        <taxon>Micrococcales</taxon>
        <taxon>Bogoriellaceae</taxon>
        <taxon>Bogoriella</taxon>
    </lineage>
</organism>
<dbReference type="PROSITE" id="PS51186">
    <property type="entry name" value="GNAT"/>
    <property type="match status" value="1"/>
</dbReference>
<feature type="domain" description="N-acetyltransferase" evidence="1">
    <location>
        <begin position="110"/>
        <end position="252"/>
    </location>
</feature>
<dbReference type="GO" id="GO:0016747">
    <property type="term" value="F:acyltransferase activity, transferring groups other than amino-acyl groups"/>
    <property type="evidence" value="ECO:0007669"/>
    <property type="project" value="InterPro"/>
</dbReference>
<reference evidence="2 3" key="1">
    <citation type="submission" date="2018-11" db="EMBL/GenBank/DDBJ databases">
        <title>Sequencing the genomes of 1000 actinobacteria strains.</title>
        <authorList>
            <person name="Klenk H.-P."/>
        </authorList>
    </citation>
    <scope>NUCLEOTIDE SEQUENCE [LARGE SCALE GENOMIC DNA]</scope>
    <source>
        <strain evidence="2 3">DSM 11294</strain>
    </source>
</reference>
<protein>
    <submittedName>
        <fullName evidence="2">GNAT acetyltransferase-like protein</fullName>
    </submittedName>
</protein>
<keyword evidence="2" id="KW-0808">Transferase</keyword>
<comment type="caution">
    <text evidence="2">The sequence shown here is derived from an EMBL/GenBank/DDBJ whole genome shotgun (WGS) entry which is preliminary data.</text>
</comment>
<proteinExistence type="predicted"/>
<dbReference type="InterPro" id="IPR000182">
    <property type="entry name" value="GNAT_dom"/>
</dbReference>
<name>A0A3N2BFP4_9MICO</name>
<keyword evidence="3" id="KW-1185">Reference proteome</keyword>
<dbReference type="EMBL" id="RKHK01000001">
    <property type="protein sequence ID" value="ROR74072.1"/>
    <property type="molecule type" value="Genomic_DNA"/>
</dbReference>
<dbReference type="AlphaFoldDB" id="A0A3N2BFP4"/>
<dbReference type="Gene3D" id="3.40.630.30">
    <property type="match status" value="1"/>
</dbReference>
<dbReference type="InterPro" id="IPR027365">
    <property type="entry name" value="GNAT_acetyltra_YdfB-like"/>
</dbReference>
<evidence type="ECO:0000259" key="1">
    <source>
        <dbReference type="PROSITE" id="PS51186"/>
    </source>
</evidence>
<sequence length="252" mass="25941">MPLCPACDTARVSAELAESSRTVVNRVWAERLGVSPLAFGAAEPILITRPELTAAVSLRLGATTAVAAPEEALALLRPLAAEQLIAGAALLTALEPLRPQLLGAASLSFLEGQPETPVTGTTWIAAEADVGSVLDQCSGDEREESGLGEMTHRWAAGARRGEPGAAAGYEVWGDGLAHLGVAVAAGARGRGLGALAAAAAASHAWSSGLVPQWRCRLAHRHSARLAERLGFVRAGEQIAINLGAAGEERTTR</sequence>
<gene>
    <name evidence="2" type="ORF">EDD31_2469</name>
</gene>